<dbReference type="PROSITE" id="PS50275">
    <property type="entry name" value="SAC"/>
    <property type="match status" value="1"/>
</dbReference>
<accession>A0AAV1CNS8</accession>
<dbReference type="PANTHER" id="PTHR45662:SF10">
    <property type="entry name" value="PHOSPHOINOSITIDE PHOSPHATASE SAC8"/>
    <property type="match status" value="1"/>
</dbReference>
<organism evidence="3 4">
    <name type="scientific">Oldenlandia corymbosa var. corymbosa</name>
    <dbReference type="NCBI Taxonomy" id="529605"/>
    <lineage>
        <taxon>Eukaryota</taxon>
        <taxon>Viridiplantae</taxon>
        <taxon>Streptophyta</taxon>
        <taxon>Embryophyta</taxon>
        <taxon>Tracheophyta</taxon>
        <taxon>Spermatophyta</taxon>
        <taxon>Magnoliopsida</taxon>
        <taxon>eudicotyledons</taxon>
        <taxon>Gunneridae</taxon>
        <taxon>Pentapetalae</taxon>
        <taxon>asterids</taxon>
        <taxon>lamiids</taxon>
        <taxon>Gentianales</taxon>
        <taxon>Rubiaceae</taxon>
        <taxon>Rubioideae</taxon>
        <taxon>Spermacoceae</taxon>
        <taxon>Hedyotis-Oldenlandia complex</taxon>
        <taxon>Oldenlandia</taxon>
    </lineage>
</organism>
<gene>
    <name evidence="3" type="ORF">OLC1_LOCUS7799</name>
</gene>
<dbReference type="EMBL" id="OX459120">
    <property type="protein sequence ID" value="CAI9097256.1"/>
    <property type="molecule type" value="Genomic_DNA"/>
</dbReference>
<feature type="domain" description="DOG1" evidence="2">
    <location>
        <begin position="439"/>
        <end position="658"/>
    </location>
</feature>
<evidence type="ECO:0000259" key="2">
    <source>
        <dbReference type="PROSITE" id="PS51806"/>
    </source>
</evidence>
<dbReference type="Proteomes" id="UP001161247">
    <property type="component" value="Chromosome 3"/>
</dbReference>
<name>A0AAV1CNS8_OLDCO</name>
<keyword evidence="4" id="KW-1185">Reference proteome</keyword>
<protein>
    <submittedName>
        <fullName evidence="3">OLC1v1033641C1</fullName>
    </submittedName>
</protein>
<dbReference type="PANTHER" id="PTHR45662">
    <property type="entry name" value="PHOSPHATIDYLINOSITIDE PHOSPHATASE SAC1"/>
    <property type="match status" value="1"/>
</dbReference>
<evidence type="ECO:0000259" key="1">
    <source>
        <dbReference type="PROSITE" id="PS50275"/>
    </source>
</evidence>
<dbReference type="GO" id="GO:0043565">
    <property type="term" value="F:sequence-specific DNA binding"/>
    <property type="evidence" value="ECO:0007669"/>
    <property type="project" value="InterPro"/>
</dbReference>
<reference evidence="3" key="1">
    <citation type="submission" date="2023-03" db="EMBL/GenBank/DDBJ databases">
        <authorList>
            <person name="Julca I."/>
        </authorList>
    </citation>
    <scope>NUCLEOTIDE SEQUENCE</scope>
</reference>
<dbReference type="GO" id="GO:0043812">
    <property type="term" value="F:phosphatidylinositol-4-phosphate phosphatase activity"/>
    <property type="evidence" value="ECO:0007669"/>
    <property type="project" value="TreeGrafter"/>
</dbReference>
<feature type="domain" description="SAC" evidence="1">
    <location>
        <begin position="1"/>
        <end position="227"/>
    </location>
</feature>
<dbReference type="GO" id="GO:0006351">
    <property type="term" value="P:DNA-templated transcription"/>
    <property type="evidence" value="ECO:0007669"/>
    <property type="project" value="InterPro"/>
</dbReference>
<dbReference type="InterPro" id="IPR025422">
    <property type="entry name" value="TGA_domain"/>
</dbReference>
<dbReference type="PROSITE" id="PS51806">
    <property type="entry name" value="DOG1"/>
    <property type="match status" value="1"/>
</dbReference>
<dbReference type="GO" id="GO:0046856">
    <property type="term" value="P:phosphatidylinositol dephosphorylation"/>
    <property type="evidence" value="ECO:0007669"/>
    <property type="project" value="TreeGrafter"/>
</dbReference>
<evidence type="ECO:0000313" key="3">
    <source>
        <dbReference type="EMBL" id="CAI9097256.1"/>
    </source>
</evidence>
<sequence>MWRRGANLEGDAANFIETEQLLELEGSSLSFLQVRGSIPLIWEQIVDLSYKPQLNIISHDQTSKVVERHFNDLLQRYGEVLAVDLTNKHGDEGRLSAAYAAEMQKLPNVRYVSFDFHQACGNSNFENIELLYSQISEDFEKQGYFLLGKGGEVLSEQKGVIRSNCIDCLDRTNVTQSFLARKVLNSQLQKVGVFSATENISDFGEDFEIYKNLWVDQGDEISLEYSGTHALKRDMVRYGKQTMAGLLQDGVSSLSRYYLNNFQDGVRQDAIDLISGRYDVNSSRPLSSQIRGLEPISYLPVASALLIGGLTMTSITLNQAGRNAQSYLSSVLCAGVTAGVMALDSFEEFDGDSEDYSAVFAINEEFAKRQNAVDWVKGMDLANCMAADAGTTITLKHIHPFWATLNIGEQAATGSSGDVDDDVLYFRQLMEELNAYPQAVRCKAFFERWLVRQEELMNELMAVQGSTQADENTARDLIARVLEHYQEYYSEKSRMANANVFLAFSAPWFSPLERTLLWIAGFKPGVVSSLAMRSVDDLTDDQIRSIETLSRETNRQEKLLNEDMARIQESVGGPPMVELAKRQTGYWPIDGAIDEVGDQIESLRLAMVNTLSDADGLRIRTAERMVGILSPIQNVKLFAAAAQLQLKIRMLGNQREAARRREGCGSYDDPSNGW</sequence>
<dbReference type="Pfam" id="PF14144">
    <property type="entry name" value="DOG1"/>
    <property type="match status" value="1"/>
</dbReference>
<dbReference type="Pfam" id="PF02383">
    <property type="entry name" value="Syja_N"/>
    <property type="match status" value="1"/>
</dbReference>
<dbReference type="AlphaFoldDB" id="A0AAV1CNS8"/>
<dbReference type="InterPro" id="IPR002013">
    <property type="entry name" value="SAC_dom"/>
</dbReference>
<dbReference type="GO" id="GO:0005783">
    <property type="term" value="C:endoplasmic reticulum"/>
    <property type="evidence" value="ECO:0007669"/>
    <property type="project" value="TreeGrafter"/>
</dbReference>
<proteinExistence type="predicted"/>
<evidence type="ECO:0000313" key="4">
    <source>
        <dbReference type="Proteomes" id="UP001161247"/>
    </source>
</evidence>